<evidence type="ECO:0000256" key="1">
    <source>
        <dbReference type="SAM" id="Phobius"/>
    </source>
</evidence>
<dbReference type="Pfam" id="PF18705">
    <property type="entry name" value="DUF5643"/>
    <property type="match status" value="1"/>
</dbReference>
<dbReference type="EMBL" id="PYHP01000047">
    <property type="protein sequence ID" value="PUA37824.1"/>
    <property type="molecule type" value="Genomic_DNA"/>
</dbReference>
<proteinExistence type="predicted"/>
<dbReference type="Pfam" id="PF13786">
    <property type="entry name" value="DUF4179"/>
    <property type="match status" value="1"/>
</dbReference>
<evidence type="ECO:0008006" key="6">
    <source>
        <dbReference type="Google" id="ProtNLM"/>
    </source>
</evidence>
<comment type="caution">
    <text evidence="4">The sequence shown here is derived from an EMBL/GenBank/DDBJ whole genome shotgun (WGS) entry which is preliminary data.</text>
</comment>
<keyword evidence="1" id="KW-0472">Membrane</keyword>
<keyword evidence="1" id="KW-1133">Transmembrane helix</keyword>
<evidence type="ECO:0000313" key="5">
    <source>
        <dbReference type="Proteomes" id="UP000244184"/>
    </source>
</evidence>
<accession>A0A2T6G0Y6</accession>
<evidence type="ECO:0000259" key="3">
    <source>
        <dbReference type="Pfam" id="PF18705"/>
    </source>
</evidence>
<keyword evidence="1" id="KW-0812">Transmembrane</keyword>
<reference evidence="4 5" key="1">
    <citation type="submission" date="2018-03" db="EMBL/GenBank/DDBJ databases">
        <title>Genome sequence of Paenibacillus elgii strain AC13 an antimicrobial compound producing bacteria.</title>
        <authorList>
            <person name="Kurokawa A.S."/>
            <person name="Araujo J.F."/>
            <person name="Costa R.A."/>
            <person name="Ortega D.B."/>
            <person name="Pires A.S."/>
            <person name="Pappas G.J.Jr."/>
            <person name="Franco O.L."/>
            <person name="Barreto C."/>
            <person name="Magalhaes B.S."/>
            <person name="Kruger R.H."/>
        </authorList>
    </citation>
    <scope>NUCLEOTIDE SEQUENCE [LARGE SCALE GENOMIC DNA]</scope>
    <source>
        <strain evidence="4 5">AC13</strain>
    </source>
</reference>
<feature type="domain" description="DUF5643" evidence="3">
    <location>
        <begin position="251"/>
        <end position="355"/>
    </location>
</feature>
<dbReference type="InterPro" id="IPR025436">
    <property type="entry name" value="DUF4179"/>
</dbReference>
<gene>
    <name evidence="4" type="ORF">C8Z91_17780</name>
</gene>
<name>A0A2T6G0Y6_9BACL</name>
<feature type="domain" description="DUF4179" evidence="2">
    <location>
        <begin position="69"/>
        <end position="162"/>
    </location>
</feature>
<feature type="transmembrane region" description="Helical" evidence="1">
    <location>
        <begin position="71"/>
        <end position="91"/>
    </location>
</feature>
<dbReference type="AlphaFoldDB" id="A0A2T6G0Y6"/>
<dbReference type="InterPro" id="IPR040680">
    <property type="entry name" value="DUF5643"/>
</dbReference>
<protein>
    <recommendedName>
        <fullName evidence="6">DUF4179 domain-containing protein</fullName>
    </recommendedName>
</protein>
<sequence length="476" mass="53771">MKEGTTLVRKRTANLHKRELPEPMSQWFQERIGCEHTSVAFDQIWSRYSDNMTREAKRHRFKGRGGVRKKVALAVSAACLLILSILGAGYVSPTFAAILEKISFIDVLYKNNGELKSPSWREIEQKQLSTKASLEATDHGIRMRITDVFYDGVKTLLVYDLEGTPSKLSLQGGNVPMSLDFNFIGHSPSYVGGGDNVLTQSGHVKGTIEIRHSLLPDHVQLQVNISSIGVQEGAWQFTIPLSTDTLSADIRTFKPNVAAQYGEHSIVVKQVRFTPVSTVLTVETTASAGKWGDVDFGVSDDWGTYLHSEGGIDGIRTENDTNGSAQEIVTRHVVLDTIQIRSHPEYLVLRPYTPQQSPAEYELKQTYDGTMPMVFHQGNSGKVTITDVQFEPDKTLVYYETDRLDHQDAFMYVEDSRGKPIYNRTWPVRVAKEPIAFVREFPPMDRKDKLEFNVKVWDEWKSAVTPFEIKIPLKWE</sequence>
<organism evidence="4 5">
    <name type="scientific">Paenibacillus elgii</name>
    <dbReference type="NCBI Taxonomy" id="189691"/>
    <lineage>
        <taxon>Bacteria</taxon>
        <taxon>Bacillati</taxon>
        <taxon>Bacillota</taxon>
        <taxon>Bacilli</taxon>
        <taxon>Bacillales</taxon>
        <taxon>Paenibacillaceae</taxon>
        <taxon>Paenibacillus</taxon>
    </lineage>
</organism>
<dbReference type="Proteomes" id="UP000244184">
    <property type="component" value="Unassembled WGS sequence"/>
</dbReference>
<evidence type="ECO:0000259" key="2">
    <source>
        <dbReference type="Pfam" id="PF13786"/>
    </source>
</evidence>
<evidence type="ECO:0000313" key="4">
    <source>
        <dbReference type="EMBL" id="PUA37824.1"/>
    </source>
</evidence>
<dbReference type="Gene3D" id="2.60.40.1630">
    <property type="entry name" value="bacillus anthracis domain"/>
    <property type="match status" value="1"/>
</dbReference>